<dbReference type="PANTHER" id="PTHR44167">
    <property type="entry name" value="OVARIAN-SPECIFIC SERINE/THREONINE-PROTEIN KINASE LOK-RELATED"/>
    <property type="match status" value="1"/>
</dbReference>
<evidence type="ECO:0000313" key="2">
    <source>
        <dbReference type="EMBL" id="TFK92747.1"/>
    </source>
</evidence>
<dbReference type="PANTHER" id="PTHR44167:SF30">
    <property type="entry name" value="PHOSPHORYLASE KINASE"/>
    <property type="match status" value="1"/>
</dbReference>
<dbReference type="InParanoid" id="A0A5C3PVG9"/>
<reference evidence="2 3" key="1">
    <citation type="journal article" date="2019" name="Nat. Ecol. Evol.">
        <title>Megaphylogeny resolves global patterns of mushroom evolution.</title>
        <authorList>
            <person name="Varga T."/>
            <person name="Krizsan K."/>
            <person name="Foldi C."/>
            <person name="Dima B."/>
            <person name="Sanchez-Garcia M."/>
            <person name="Sanchez-Ramirez S."/>
            <person name="Szollosi G.J."/>
            <person name="Szarkandi J.G."/>
            <person name="Papp V."/>
            <person name="Albert L."/>
            <person name="Andreopoulos W."/>
            <person name="Angelini C."/>
            <person name="Antonin V."/>
            <person name="Barry K.W."/>
            <person name="Bougher N.L."/>
            <person name="Buchanan P."/>
            <person name="Buyck B."/>
            <person name="Bense V."/>
            <person name="Catcheside P."/>
            <person name="Chovatia M."/>
            <person name="Cooper J."/>
            <person name="Damon W."/>
            <person name="Desjardin D."/>
            <person name="Finy P."/>
            <person name="Geml J."/>
            <person name="Haridas S."/>
            <person name="Hughes K."/>
            <person name="Justo A."/>
            <person name="Karasinski D."/>
            <person name="Kautmanova I."/>
            <person name="Kiss B."/>
            <person name="Kocsube S."/>
            <person name="Kotiranta H."/>
            <person name="LaButti K.M."/>
            <person name="Lechner B.E."/>
            <person name="Liimatainen K."/>
            <person name="Lipzen A."/>
            <person name="Lukacs Z."/>
            <person name="Mihaltcheva S."/>
            <person name="Morgado L.N."/>
            <person name="Niskanen T."/>
            <person name="Noordeloos M.E."/>
            <person name="Ohm R.A."/>
            <person name="Ortiz-Santana B."/>
            <person name="Ovrebo C."/>
            <person name="Racz N."/>
            <person name="Riley R."/>
            <person name="Savchenko A."/>
            <person name="Shiryaev A."/>
            <person name="Soop K."/>
            <person name="Spirin V."/>
            <person name="Szebenyi C."/>
            <person name="Tomsovsky M."/>
            <person name="Tulloss R.E."/>
            <person name="Uehling J."/>
            <person name="Grigoriev I.V."/>
            <person name="Vagvolgyi C."/>
            <person name="Papp T."/>
            <person name="Martin F.M."/>
            <person name="Miettinen O."/>
            <person name="Hibbett D.S."/>
            <person name="Nagy L.G."/>
        </authorList>
    </citation>
    <scope>NUCLEOTIDE SEQUENCE [LARGE SCALE GENOMIC DNA]</scope>
    <source>
        <strain evidence="2 3">HHB13444</strain>
    </source>
</reference>
<accession>A0A5C3PVG9</accession>
<dbReference type="GO" id="GO:0044773">
    <property type="term" value="P:mitotic DNA damage checkpoint signaling"/>
    <property type="evidence" value="ECO:0007669"/>
    <property type="project" value="TreeGrafter"/>
</dbReference>
<sequence length="377" mass="43292">MALSLSPVTAHPCNEHPLHWTNTPGGLKRAEYFWREHQKYLADCGYMLRPRYSKNWQPSWLGTKTDPWQCEDGKSTFVGLVCSSLQVLPLKQVKKSNNPTEQDIIRFFSEEPLASDPHSHSVPLYEVLQSPIDADVIFLVMPYLMRIYMVKFTTVGEVLECLRQLFQGLQFIHSNLVGHCDLQILNVMMDPTPLFSDMPHPAYPKKSYDFKKKVTGYTRTERPTKYYIIDFGLSRKFSPGDAFIAPTSFGGDRSVPEYKDPSGLSNPFPIDVYSFGNLIREDFLEKSSSVDFLKPLVGEMMRVKPDERITIHEAVDLFNGLLASLSERKLRSRYVYRKEFFIARIFRACRHVVRTAKYLRHGVPALPTPPPPLPPKP</sequence>
<dbReference type="SUPFAM" id="SSF56112">
    <property type="entry name" value="Protein kinase-like (PK-like)"/>
    <property type="match status" value="1"/>
</dbReference>
<dbReference type="AlphaFoldDB" id="A0A5C3PVG9"/>
<dbReference type="Pfam" id="PF00069">
    <property type="entry name" value="Pkinase"/>
    <property type="match status" value="1"/>
</dbReference>
<name>A0A5C3PVG9_9APHY</name>
<dbReference type="GO" id="GO:0005634">
    <property type="term" value="C:nucleus"/>
    <property type="evidence" value="ECO:0007669"/>
    <property type="project" value="TreeGrafter"/>
</dbReference>
<gene>
    <name evidence="2" type="ORF">K466DRAFT_595007</name>
</gene>
<evidence type="ECO:0000313" key="3">
    <source>
        <dbReference type="Proteomes" id="UP000308197"/>
    </source>
</evidence>
<dbReference type="Gene3D" id="1.10.510.10">
    <property type="entry name" value="Transferase(Phosphotransferase) domain 1"/>
    <property type="match status" value="1"/>
</dbReference>
<dbReference type="InterPro" id="IPR000719">
    <property type="entry name" value="Prot_kinase_dom"/>
</dbReference>
<dbReference type="STRING" id="1314778.A0A5C3PVG9"/>
<organism evidence="2 3">
    <name type="scientific">Polyporus arcularius HHB13444</name>
    <dbReference type="NCBI Taxonomy" id="1314778"/>
    <lineage>
        <taxon>Eukaryota</taxon>
        <taxon>Fungi</taxon>
        <taxon>Dikarya</taxon>
        <taxon>Basidiomycota</taxon>
        <taxon>Agaricomycotina</taxon>
        <taxon>Agaricomycetes</taxon>
        <taxon>Polyporales</taxon>
        <taxon>Polyporaceae</taxon>
        <taxon>Polyporus</taxon>
    </lineage>
</organism>
<proteinExistence type="predicted"/>
<dbReference type="PROSITE" id="PS50011">
    <property type="entry name" value="PROTEIN_KINASE_DOM"/>
    <property type="match status" value="1"/>
</dbReference>
<dbReference type="EMBL" id="ML210993">
    <property type="protein sequence ID" value="TFK92747.1"/>
    <property type="molecule type" value="Genomic_DNA"/>
</dbReference>
<keyword evidence="3" id="KW-1185">Reference proteome</keyword>
<feature type="domain" description="Protein kinase" evidence="1">
    <location>
        <begin position="66"/>
        <end position="341"/>
    </location>
</feature>
<dbReference type="GO" id="GO:0005524">
    <property type="term" value="F:ATP binding"/>
    <property type="evidence" value="ECO:0007669"/>
    <property type="project" value="InterPro"/>
</dbReference>
<protein>
    <recommendedName>
        <fullName evidence="1">Protein kinase domain-containing protein</fullName>
    </recommendedName>
</protein>
<evidence type="ECO:0000259" key="1">
    <source>
        <dbReference type="PROSITE" id="PS50011"/>
    </source>
</evidence>
<dbReference type="InterPro" id="IPR011009">
    <property type="entry name" value="Kinase-like_dom_sf"/>
</dbReference>
<dbReference type="Proteomes" id="UP000308197">
    <property type="component" value="Unassembled WGS sequence"/>
</dbReference>
<dbReference type="GO" id="GO:0004674">
    <property type="term" value="F:protein serine/threonine kinase activity"/>
    <property type="evidence" value="ECO:0007669"/>
    <property type="project" value="TreeGrafter"/>
</dbReference>
<dbReference type="SMART" id="SM00220">
    <property type="entry name" value="S_TKc"/>
    <property type="match status" value="1"/>
</dbReference>